<proteinExistence type="predicted"/>
<dbReference type="KEGG" id="psuu:Psuf_081350"/>
<dbReference type="SUPFAM" id="SSF52540">
    <property type="entry name" value="P-loop containing nucleoside triphosphate hydrolases"/>
    <property type="match status" value="1"/>
</dbReference>
<sequence>MTRRPAVDALRRAVRGARAWVSTPGALPGFLVIGGQRCGTTSLHSYLAAHPQVRAASGKELQYFSLHYGRGERWYRGHFPPASPGTVCFEASPLYLFHPLAPGRAAATLPSGRYVALLRDPVERAWSHYLHTRSYGQEPLDFADALAAEPSRTASPEGLRRYSYAARGRYAEQLERWFAHVPRERLHVVRSEDLYADPAAVYAKVLAFLGLDPFTPAAFAVHTRRVDHSGPPPDVARRLRAEFAPHNDRLAELLGWSRTWPSG</sequence>
<keyword evidence="5" id="KW-1185">Reference proteome</keyword>
<reference evidence="4 5" key="1">
    <citation type="submission" date="2020-03" db="EMBL/GenBank/DDBJ databases">
        <title>Whole genome shotgun sequence of Phytohabitans suffuscus NBRC 105367.</title>
        <authorList>
            <person name="Komaki H."/>
            <person name="Tamura T."/>
        </authorList>
    </citation>
    <scope>NUCLEOTIDE SEQUENCE [LARGE SCALE GENOMIC DNA]</scope>
    <source>
        <strain evidence="4 5">NBRC 105367</strain>
    </source>
</reference>
<keyword evidence="1 4" id="KW-0808">Transferase</keyword>
<organism evidence="4 5">
    <name type="scientific">Phytohabitans suffuscus</name>
    <dbReference type="NCBI Taxonomy" id="624315"/>
    <lineage>
        <taxon>Bacteria</taxon>
        <taxon>Bacillati</taxon>
        <taxon>Actinomycetota</taxon>
        <taxon>Actinomycetes</taxon>
        <taxon>Micromonosporales</taxon>
        <taxon>Micromonosporaceae</taxon>
    </lineage>
</organism>
<reference evidence="4 5" key="2">
    <citation type="submission" date="2020-03" db="EMBL/GenBank/DDBJ databases">
        <authorList>
            <person name="Ichikawa N."/>
            <person name="Kimura A."/>
            <person name="Kitahashi Y."/>
            <person name="Uohara A."/>
        </authorList>
    </citation>
    <scope>NUCLEOTIDE SEQUENCE [LARGE SCALE GENOMIC DNA]</scope>
    <source>
        <strain evidence="4 5">NBRC 105367</strain>
    </source>
</reference>
<dbReference type="PANTHER" id="PTHR10605:SF56">
    <property type="entry name" value="BIFUNCTIONAL HEPARAN SULFATE N-DEACETYLASE_N-SULFOTRANSFERASE"/>
    <property type="match status" value="1"/>
</dbReference>
<evidence type="ECO:0000256" key="2">
    <source>
        <dbReference type="ARBA" id="ARBA00023180"/>
    </source>
</evidence>
<dbReference type="RefSeq" id="WP_173163259.1">
    <property type="nucleotide sequence ID" value="NZ_AP022871.1"/>
</dbReference>
<dbReference type="AlphaFoldDB" id="A0A6F8YXJ8"/>
<dbReference type="InterPro" id="IPR000863">
    <property type="entry name" value="Sulfotransferase_dom"/>
</dbReference>
<evidence type="ECO:0000313" key="5">
    <source>
        <dbReference type="Proteomes" id="UP000503011"/>
    </source>
</evidence>
<dbReference type="InterPro" id="IPR037359">
    <property type="entry name" value="NST/OST"/>
</dbReference>
<feature type="domain" description="Sulfotransferase" evidence="3">
    <location>
        <begin position="30"/>
        <end position="212"/>
    </location>
</feature>
<keyword evidence="2" id="KW-0325">Glycoprotein</keyword>
<protein>
    <submittedName>
        <fullName evidence="4">Deacetylase sulfotransferase</fullName>
    </submittedName>
</protein>
<dbReference type="PANTHER" id="PTHR10605">
    <property type="entry name" value="HEPARAN SULFATE SULFOTRANSFERASE"/>
    <property type="match status" value="1"/>
</dbReference>
<gene>
    <name evidence="4" type="ORF">Psuf_081350</name>
</gene>
<evidence type="ECO:0000259" key="3">
    <source>
        <dbReference type="Pfam" id="PF00685"/>
    </source>
</evidence>
<dbReference type="Proteomes" id="UP000503011">
    <property type="component" value="Chromosome"/>
</dbReference>
<dbReference type="InterPro" id="IPR027417">
    <property type="entry name" value="P-loop_NTPase"/>
</dbReference>
<evidence type="ECO:0000313" key="4">
    <source>
        <dbReference type="EMBL" id="BCB90822.1"/>
    </source>
</evidence>
<dbReference type="GO" id="GO:0008146">
    <property type="term" value="F:sulfotransferase activity"/>
    <property type="evidence" value="ECO:0007669"/>
    <property type="project" value="InterPro"/>
</dbReference>
<evidence type="ECO:0000256" key="1">
    <source>
        <dbReference type="ARBA" id="ARBA00022679"/>
    </source>
</evidence>
<name>A0A6F8YXJ8_9ACTN</name>
<dbReference type="Gene3D" id="3.40.50.300">
    <property type="entry name" value="P-loop containing nucleotide triphosphate hydrolases"/>
    <property type="match status" value="1"/>
</dbReference>
<accession>A0A6F8YXJ8</accession>
<dbReference type="EMBL" id="AP022871">
    <property type="protein sequence ID" value="BCB90822.1"/>
    <property type="molecule type" value="Genomic_DNA"/>
</dbReference>
<dbReference type="Pfam" id="PF00685">
    <property type="entry name" value="Sulfotransfer_1"/>
    <property type="match status" value="1"/>
</dbReference>